<sequence>MAGYGSAEFAALIGVSRNTVSAIEGDRTNVRRIVANAWGMATGVPVVWLETGTAPSPSGDGAAECAIRDSNPEPAD</sequence>
<protein>
    <submittedName>
        <fullName evidence="3">XRE family transcriptional regulator</fullName>
    </submittedName>
</protein>
<evidence type="ECO:0000256" key="1">
    <source>
        <dbReference type="SAM" id="MobiDB-lite"/>
    </source>
</evidence>
<evidence type="ECO:0000313" key="4">
    <source>
        <dbReference type="Proteomes" id="UP001595767"/>
    </source>
</evidence>
<evidence type="ECO:0000313" key="3">
    <source>
        <dbReference type="EMBL" id="MFC4127405.1"/>
    </source>
</evidence>
<feature type="region of interest" description="Disordered" evidence="1">
    <location>
        <begin position="52"/>
        <end position="76"/>
    </location>
</feature>
<name>A0ABV8L9P0_9NOCA</name>
<feature type="domain" description="HTH cro/C1-type" evidence="2">
    <location>
        <begin position="7"/>
        <end position="49"/>
    </location>
</feature>
<dbReference type="SUPFAM" id="SSF47413">
    <property type="entry name" value="lambda repressor-like DNA-binding domains"/>
    <property type="match status" value="1"/>
</dbReference>
<feature type="compositionally biased region" description="Basic and acidic residues" evidence="1">
    <location>
        <begin position="66"/>
        <end position="76"/>
    </location>
</feature>
<dbReference type="CDD" id="cd00093">
    <property type="entry name" value="HTH_XRE"/>
    <property type="match status" value="1"/>
</dbReference>
<accession>A0ABV8L9P0</accession>
<comment type="caution">
    <text evidence="3">The sequence shown here is derived from an EMBL/GenBank/DDBJ whole genome shotgun (WGS) entry which is preliminary data.</text>
</comment>
<keyword evidence="4" id="KW-1185">Reference proteome</keyword>
<evidence type="ECO:0000259" key="2">
    <source>
        <dbReference type="PROSITE" id="PS50943"/>
    </source>
</evidence>
<dbReference type="Gene3D" id="1.10.260.40">
    <property type="entry name" value="lambda repressor-like DNA-binding domains"/>
    <property type="match status" value="1"/>
</dbReference>
<gene>
    <name evidence="3" type="ORF">ACFOW8_20965</name>
</gene>
<organism evidence="3 4">
    <name type="scientific">Nocardia rhizosphaerae</name>
    <dbReference type="NCBI Taxonomy" id="1691571"/>
    <lineage>
        <taxon>Bacteria</taxon>
        <taxon>Bacillati</taxon>
        <taxon>Actinomycetota</taxon>
        <taxon>Actinomycetes</taxon>
        <taxon>Mycobacteriales</taxon>
        <taxon>Nocardiaceae</taxon>
        <taxon>Nocardia</taxon>
    </lineage>
</organism>
<dbReference type="EMBL" id="JBHSBA010000014">
    <property type="protein sequence ID" value="MFC4127405.1"/>
    <property type="molecule type" value="Genomic_DNA"/>
</dbReference>
<dbReference type="InterPro" id="IPR010982">
    <property type="entry name" value="Lambda_DNA-bd_dom_sf"/>
</dbReference>
<dbReference type="RefSeq" id="WP_378553181.1">
    <property type="nucleotide sequence ID" value="NZ_JBHSBA010000014.1"/>
</dbReference>
<dbReference type="InterPro" id="IPR001387">
    <property type="entry name" value="Cro/C1-type_HTH"/>
</dbReference>
<proteinExistence type="predicted"/>
<dbReference type="Proteomes" id="UP001595767">
    <property type="component" value="Unassembled WGS sequence"/>
</dbReference>
<reference evidence="4" key="1">
    <citation type="journal article" date="2019" name="Int. J. Syst. Evol. Microbiol.">
        <title>The Global Catalogue of Microorganisms (GCM) 10K type strain sequencing project: providing services to taxonomists for standard genome sequencing and annotation.</title>
        <authorList>
            <consortium name="The Broad Institute Genomics Platform"/>
            <consortium name="The Broad Institute Genome Sequencing Center for Infectious Disease"/>
            <person name="Wu L."/>
            <person name="Ma J."/>
        </authorList>
    </citation>
    <scope>NUCLEOTIDE SEQUENCE [LARGE SCALE GENOMIC DNA]</scope>
    <source>
        <strain evidence="4">CGMCC 4.7204</strain>
    </source>
</reference>
<dbReference type="PROSITE" id="PS50943">
    <property type="entry name" value="HTH_CROC1"/>
    <property type="match status" value="1"/>
</dbReference>